<dbReference type="EMBL" id="JNBS01000229">
    <property type="protein sequence ID" value="OQS07564.1"/>
    <property type="molecule type" value="Genomic_DNA"/>
</dbReference>
<keyword evidence="2 5" id="KW-0812">Transmembrane</keyword>
<organism evidence="7 8">
    <name type="scientific">Thraustotheca clavata</name>
    <dbReference type="NCBI Taxonomy" id="74557"/>
    <lineage>
        <taxon>Eukaryota</taxon>
        <taxon>Sar</taxon>
        <taxon>Stramenopiles</taxon>
        <taxon>Oomycota</taxon>
        <taxon>Saprolegniomycetes</taxon>
        <taxon>Saprolegniales</taxon>
        <taxon>Achlyaceae</taxon>
        <taxon>Thraustotheca</taxon>
    </lineage>
</organism>
<feature type="transmembrane region" description="Helical" evidence="5">
    <location>
        <begin position="230"/>
        <end position="250"/>
    </location>
</feature>
<evidence type="ECO:0000256" key="3">
    <source>
        <dbReference type="ARBA" id="ARBA00022989"/>
    </source>
</evidence>
<evidence type="ECO:0000256" key="2">
    <source>
        <dbReference type="ARBA" id="ARBA00022692"/>
    </source>
</evidence>
<feature type="transmembrane region" description="Helical" evidence="5">
    <location>
        <begin position="80"/>
        <end position="99"/>
    </location>
</feature>
<protein>
    <submittedName>
        <fullName evidence="7">Drug/Metabolite Transporter (DMT) Superfamily</fullName>
    </submittedName>
</protein>
<evidence type="ECO:0000256" key="5">
    <source>
        <dbReference type="SAM" id="Phobius"/>
    </source>
</evidence>
<gene>
    <name evidence="7" type="ORF">THRCLA_20123</name>
</gene>
<proteinExistence type="predicted"/>
<keyword evidence="8" id="KW-1185">Reference proteome</keyword>
<feature type="transmembrane region" description="Helical" evidence="5">
    <location>
        <begin position="196"/>
        <end position="218"/>
    </location>
</feature>
<feature type="domain" description="EamA" evidence="6">
    <location>
        <begin position="170"/>
        <end position="302"/>
    </location>
</feature>
<evidence type="ECO:0000313" key="7">
    <source>
        <dbReference type="EMBL" id="OQS07564.1"/>
    </source>
</evidence>
<keyword evidence="4 5" id="KW-0472">Membrane</keyword>
<dbReference type="SUPFAM" id="SSF103481">
    <property type="entry name" value="Multidrug resistance efflux transporter EmrE"/>
    <property type="match status" value="2"/>
</dbReference>
<reference evidence="7 8" key="1">
    <citation type="journal article" date="2014" name="Genome Biol. Evol.">
        <title>The secreted proteins of Achlya hypogyna and Thraustotheca clavata identify the ancestral oomycete secretome and reveal gene acquisitions by horizontal gene transfer.</title>
        <authorList>
            <person name="Misner I."/>
            <person name="Blouin N."/>
            <person name="Leonard G."/>
            <person name="Richards T.A."/>
            <person name="Lane C.E."/>
        </authorList>
    </citation>
    <scope>NUCLEOTIDE SEQUENCE [LARGE SCALE GENOMIC DNA]</scope>
    <source>
        <strain evidence="7 8">ATCC 34112</strain>
    </source>
</reference>
<comment type="subcellular location">
    <subcellularLocation>
        <location evidence="1">Membrane</location>
        <topology evidence="1">Multi-pass membrane protein</topology>
    </subcellularLocation>
</comment>
<dbReference type="Proteomes" id="UP000243217">
    <property type="component" value="Unassembled WGS sequence"/>
</dbReference>
<dbReference type="InterPro" id="IPR037185">
    <property type="entry name" value="EmrE-like"/>
</dbReference>
<dbReference type="InterPro" id="IPR000620">
    <property type="entry name" value="EamA_dom"/>
</dbReference>
<evidence type="ECO:0000313" key="8">
    <source>
        <dbReference type="Proteomes" id="UP000243217"/>
    </source>
</evidence>
<comment type="caution">
    <text evidence="7">The sequence shown here is derived from an EMBL/GenBank/DDBJ whole genome shotgun (WGS) entry which is preliminary data.</text>
</comment>
<keyword evidence="3 5" id="KW-1133">Transmembrane helix</keyword>
<dbReference type="GO" id="GO:0016020">
    <property type="term" value="C:membrane"/>
    <property type="evidence" value="ECO:0007669"/>
    <property type="project" value="UniProtKB-SubCell"/>
</dbReference>
<evidence type="ECO:0000259" key="6">
    <source>
        <dbReference type="Pfam" id="PF00892"/>
    </source>
</evidence>
<accession>A0A1W0AB94</accession>
<dbReference type="AlphaFoldDB" id="A0A1W0AB94"/>
<feature type="transmembrane region" description="Helical" evidence="5">
    <location>
        <begin position="170"/>
        <end position="189"/>
    </location>
</feature>
<feature type="transmembrane region" description="Helical" evidence="5">
    <location>
        <begin position="18"/>
        <end position="38"/>
    </location>
</feature>
<feature type="domain" description="EamA" evidence="6">
    <location>
        <begin position="19"/>
        <end position="151"/>
    </location>
</feature>
<dbReference type="OrthoDB" id="306876at2759"/>
<feature type="transmembrane region" description="Helical" evidence="5">
    <location>
        <begin position="135"/>
        <end position="158"/>
    </location>
</feature>
<dbReference type="PANTHER" id="PTHR22911">
    <property type="entry name" value="ACYL-MALONYL CONDENSING ENZYME-RELATED"/>
    <property type="match status" value="1"/>
</dbReference>
<name>A0A1W0AB94_9STRA</name>
<dbReference type="Pfam" id="PF00892">
    <property type="entry name" value="EamA"/>
    <property type="match status" value="2"/>
</dbReference>
<feature type="transmembrane region" description="Helical" evidence="5">
    <location>
        <begin position="287"/>
        <end position="304"/>
    </location>
</feature>
<feature type="transmembrane region" description="Helical" evidence="5">
    <location>
        <begin position="257"/>
        <end position="275"/>
    </location>
</feature>
<evidence type="ECO:0000256" key="1">
    <source>
        <dbReference type="ARBA" id="ARBA00004141"/>
    </source>
</evidence>
<feature type="transmembrane region" description="Helical" evidence="5">
    <location>
        <begin position="105"/>
        <end position="128"/>
    </location>
</feature>
<dbReference type="PANTHER" id="PTHR22911:SF6">
    <property type="entry name" value="SOLUTE CARRIER FAMILY 35 MEMBER G1"/>
    <property type="match status" value="1"/>
</dbReference>
<sequence length="309" mass="34337">MLKEQLPLVSTERHPHRLLGLLFVAASAFAFSLVSLAVKYESSSMSSMESVFWRSLFSWSVTKLHIIVQKQNLYVDSEYTFYLTIRCVVGFASMALGFWTITQMALADASVLIFTSPVIAALLSSVLLQEALDPVCLTCALISFGGVICVSRPTFLFGEQDEAVVNGSKFAVLGGLLAASAQALVYVSVRKLKELHFLVVINYFFLTCLIFSGFWMWIFQENFVWPQSASIWASVIASGVFGYFGQLFLTKGFQLESVGIASIMRYLDIVFVFIWDGLLIQEPINKWSILGALIICACAIAITVRKARF</sequence>
<evidence type="ECO:0000256" key="4">
    <source>
        <dbReference type="ARBA" id="ARBA00023136"/>
    </source>
</evidence>